<dbReference type="AlphaFoldDB" id="A0A517LJJ5"/>
<feature type="compositionally biased region" description="Acidic residues" evidence="1">
    <location>
        <begin position="59"/>
        <end position="70"/>
    </location>
</feature>
<feature type="compositionally biased region" description="Polar residues" evidence="1">
    <location>
        <begin position="26"/>
        <end position="35"/>
    </location>
</feature>
<dbReference type="Proteomes" id="UP000316270">
    <property type="component" value="Chromosome 14"/>
</dbReference>
<proteinExistence type="predicted"/>
<gene>
    <name evidence="3" type="ORF">FKW77_000515</name>
</gene>
<keyword evidence="4" id="KW-1185">Reference proteome</keyword>
<feature type="compositionally biased region" description="Basic and acidic residues" evidence="1">
    <location>
        <begin position="1"/>
        <end position="25"/>
    </location>
</feature>
<evidence type="ECO:0000313" key="4">
    <source>
        <dbReference type="Proteomes" id="UP000316270"/>
    </source>
</evidence>
<dbReference type="EMBL" id="CP042198">
    <property type="protein sequence ID" value="QDS75818.1"/>
    <property type="molecule type" value="Genomic_DNA"/>
</dbReference>
<sequence>MASTTDHEDCPLNDGQARKEDERDTGSGTNSSNHHQPTHRADHNSNMETSGHSTHAERDDSEDTDLEDTLPESRLPTDAVEPENENDNTSVVSATSTFMFGHEKLNDLHSKIMELCEQLWPAKIGRFKVKKLANGGNNRVISITIRSPKLKASDVLRQTTNRRETPAVFKSLLKRSKNSERYVLRMPWDEYGRDLGQEEGHLRLVTGLTSVSVPTILFSDLTENNVLGRPYAIHDRIPGVCLTDVLAKLSHGQRLSLAKQIGAFYRALSRHTFPCAGVVDPNSIPTISTPASELVIVRPVQVSRGPRFVPTLKDQPAERETPVAVVRRLLRAWKVLDHGYKPDVRWDPEFDWPPYDKLAIIATQMNWGPEDRFFISHGSFSPRNIMVLPSGDSCKLTGIIDWDRTNLAPAAVAFQKPCWLWCGETCVDMCEPTDQKSMDVKAAFEKKAGAFVTTYCNSPDNDLAWLIWWWSDKDLNDMEDIQQAVEEVKKWEARTRKGDDSEAFWNELGMGNGVVPPYEGSSDDESDS</sequence>
<accession>A0A517LJJ5</accession>
<dbReference type="PANTHER" id="PTHR21310">
    <property type="entry name" value="AMINOGLYCOSIDE PHOSPHOTRANSFERASE-RELATED-RELATED"/>
    <property type="match status" value="1"/>
</dbReference>
<name>A0A517LJJ5_9PEZI</name>
<evidence type="ECO:0000313" key="3">
    <source>
        <dbReference type="EMBL" id="QDS75818.1"/>
    </source>
</evidence>
<feature type="domain" description="Aminoglycoside phosphotransferase" evidence="2">
    <location>
        <begin position="178"/>
        <end position="414"/>
    </location>
</feature>
<protein>
    <recommendedName>
        <fullName evidence="2">Aminoglycoside phosphotransferase domain-containing protein</fullName>
    </recommendedName>
</protein>
<feature type="region of interest" description="Disordered" evidence="1">
    <location>
        <begin position="1"/>
        <end position="91"/>
    </location>
</feature>
<evidence type="ECO:0000259" key="2">
    <source>
        <dbReference type="Pfam" id="PF01636"/>
    </source>
</evidence>
<dbReference type="InterPro" id="IPR011009">
    <property type="entry name" value="Kinase-like_dom_sf"/>
</dbReference>
<dbReference type="OrthoDB" id="10003767at2759"/>
<dbReference type="PANTHER" id="PTHR21310:SF56">
    <property type="entry name" value="AMINOGLYCOSIDE PHOSPHOTRANSFERASE DOMAIN-CONTAINING PROTEIN"/>
    <property type="match status" value="1"/>
</dbReference>
<reference evidence="3 4" key="1">
    <citation type="submission" date="2019-07" db="EMBL/GenBank/DDBJ databases">
        <title>Finished genome of Venturia effusa.</title>
        <authorList>
            <person name="Young C.A."/>
            <person name="Cox M.P."/>
            <person name="Ganley A.R.D."/>
            <person name="David W.J."/>
        </authorList>
    </citation>
    <scope>NUCLEOTIDE SEQUENCE [LARGE SCALE GENOMIC DNA]</scope>
    <source>
        <strain evidence="4">albino</strain>
    </source>
</reference>
<evidence type="ECO:0000256" key="1">
    <source>
        <dbReference type="SAM" id="MobiDB-lite"/>
    </source>
</evidence>
<dbReference type="InterPro" id="IPR002575">
    <property type="entry name" value="Aminoglycoside_PTrfase"/>
</dbReference>
<organism evidence="3 4">
    <name type="scientific">Venturia effusa</name>
    <dbReference type="NCBI Taxonomy" id="50376"/>
    <lineage>
        <taxon>Eukaryota</taxon>
        <taxon>Fungi</taxon>
        <taxon>Dikarya</taxon>
        <taxon>Ascomycota</taxon>
        <taxon>Pezizomycotina</taxon>
        <taxon>Dothideomycetes</taxon>
        <taxon>Pleosporomycetidae</taxon>
        <taxon>Venturiales</taxon>
        <taxon>Venturiaceae</taxon>
        <taxon>Venturia</taxon>
    </lineage>
</organism>
<dbReference type="SUPFAM" id="SSF56112">
    <property type="entry name" value="Protein kinase-like (PK-like)"/>
    <property type="match status" value="1"/>
</dbReference>
<feature type="region of interest" description="Disordered" evidence="1">
    <location>
        <begin position="509"/>
        <end position="528"/>
    </location>
</feature>
<dbReference type="Pfam" id="PF01636">
    <property type="entry name" value="APH"/>
    <property type="match status" value="1"/>
</dbReference>
<dbReference type="InterPro" id="IPR051678">
    <property type="entry name" value="AGP_Transferase"/>
</dbReference>